<reference evidence="3" key="2">
    <citation type="submission" date="2020-05" db="UniProtKB">
        <authorList>
            <consortium name="Ensembl"/>
        </authorList>
    </citation>
    <scope>IDENTIFICATION</scope>
</reference>
<evidence type="ECO:0000259" key="2">
    <source>
        <dbReference type="PROSITE" id="PS50175"/>
    </source>
</evidence>
<dbReference type="Ensembl" id="ENSXETT00000096682">
    <property type="protein sequence ID" value="ENSXETP00000093200"/>
    <property type="gene ID" value="ENSXETG00000039808"/>
</dbReference>
<dbReference type="GO" id="GO:0004190">
    <property type="term" value="F:aspartic-type endopeptidase activity"/>
    <property type="evidence" value="ECO:0007669"/>
    <property type="project" value="InterPro"/>
</dbReference>
<name>A0A6I8S4X9_XENTR</name>
<dbReference type="SUPFAM" id="SSF50630">
    <property type="entry name" value="Acid proteases"/>
    <property type="match status" value="1"/>
</dbReference>
<dbReference type="InParanoid" id="A0A6I8S4X9"/>
<reference evidence="3" key="1">
    <citation type="journal article" date="2010" name="Science">
        <title>The genome of the Western clawed frog Xenopus tropicalis.</title>
        <authorList>
            <person name="Hellsten U."/>
            <person name="Harland R.M."/>
            <person name="Gilchrist M.J."/>
            <person name="Hendrix D."/>
            <person name="Jurka J."/>
            <person name="Kapitonov V."/>
            <person name="Ovcharenko I."/>
            <person name="Putnam N.H."/>
            <person name="Shu S."/>
            <person name="Taher L."/>
            <person name="Blitz I.L."/>
            <person name="Blumberg B."/>
            <person name="Dichmann D.S."/>
            <person name="Dubchak I."/>
            <person name="Amaya E."/>
            <person name="Detter J.C."/>
            <person name="Fletcher R."/>
            <person name="Gerhard D.S."/>
            <person name="Goodstein D."/>
            <person name="Graves T."/>
            <person name="Grigoriev I.V."/>
            <person name="Grimwood J."/>
            <person name="Kawashima T."/>
            <person name="Lindquist E."/>
            <person name="Lucas S.M."/>
            <person name="Mead P.E."/>
            <person name="Mitros T."/>
            <person name="Ogino H."/>
            <person name="Ohta Y."/>
            <person name="Poliakov A.V."/>
            <person name="Pollet N."/>
            <person name="Robert J."/>
            <person name="Salamov A."/>
            <person name="Sater A.K."/>
            <person name="Schmutz J."/>
            <person name="Terry A."/>
            <person name="Vize P.D."/>
            <person name="Warren W.C."/>
            <person name="Wells D."/>
            <person name="Wills A."/>
            <person name="Wilson R.K."/>
            <person name="Zimmerman L.B."/>
            <person name="Zorn A.M."/>
            <person name="Grainger R."/>
            <person name="Grammer T."/>
            <person name="Khokha M.K."/>
            <person name="Richardson P.M."/>
            <person name="Rokhsar D.S."/>
        </authorList>
    </citation>
    <scope>NUCLEOTIDE SEQUENCE [LARGE SCALE GENOMIC DNA]</scope>
    <source>
        <strain evidence="3">Nigerian</strain>
    </source>
</reference>
<evidence type="ECO:0000313" key="3">
    <source>
        <dbReference type="Ensembl" id="ENSXETP00000093200"/>
    </source>
</evidence>
<keyword evidence="1" id="KW-0378">Hydrolase</keyword>
<feature type="domain" description="Peptidase A2" evidence="2">
    <location>
        <begin position="7"/>
        <end position="82"/>
    </location>
</feature>
<dbReference type="PROSITE" id="PS50175">
    <property type="entry name" value="ASP_PROT_RETROV"/>
    <property type="match status" value="1"/>
</dbReference>
<dbReference type="GeneTree" id="ENSGT00940000163417"/>
<dbReference type="Bgee" id="ENSXETG00000039808">
    <property type="expression patterns" value="Expressed in liver"/>
</dbReference>
<evidence type="ECO:0000256" key="1">
    <source>
        <dbReference type="ARBA" id="ARBA00022801"/>
    </source>
</evidence>
<dbReference type="GO" id="GO:0006508">
    <property type="term" value="P:proteolysis"/>
    <property type="evidence" value="ECO:0007669"/>
    <property type="project" value="InterPro"/>
</dbReference>
<dbReference type="InterPro" id="IPR043502">
    <property type="entry name" value="DNA/RNA_pol_sf"/>
</dbReference>
<dbReference type="InterPro" id="IPR043128">
    <property type="entry name" value="Rev_trsase/Diguanyl_cyclase"/>
</dbReference>
<dbReference type="InterPro" id="IPR051320">
    <property type="entry name" value="Viral_Replic_Matur_Polypro"/>
</dbReference>
<accession>A0A6I8S4X9</accession>
<dbReference type="PANTHER" id="PTHR33064">
    <property type="entry name" value="POL PROTEIN"/>
    <property type="match status" value="1"/>
</dbReference>
<dbReference type="Gene3D" id="2.40.70.10">
    <property type="entry name" value="Acid Proteases"/>
    <property type="match status" value="1"/>
</dbReference>
<dbReference type="Gene3D" id="3.30.70.270">
    <property type="match status" value="1"/>
</dbReference>
<dbReference type="InterPro" id="IPR021109">
    <property type="entry name" value="Peptidase_aspartic_dom_sf"/>
</dbReference>
<organism evidence="3">
    <name type="scientific">Xenopus tropicalis</name>
    <name type="common">Western clawed frog</name>
    <name type="synonym">Silurana tropicalis</name>
    <dbReference type="NCBI Taxonomy" id="8364"/>
    <lineage>
        <taxon>Eukaryota</taxon>
        <taxon>Metazoa</taxon>
        <taxon>Chordata</taxon>
        <taxon>Craniata</taxon>
        <taxon>Vertebrata</taxon>
        <taxon>Euteleostomi</taxon>
        <taxon>Amphibia</taxon>
        <taxon>Batrachia</taxon>
        <taxon>Anura</taxon>
        <taxon>Pipoidea</taxon>
        <taxon>Pipidae</taxon>
        <taxon>Xenopodinae</taxon>
        <taxon>Xenopus</taxon>
        <taxon>Silurana</taxon>
    </lineage>
</organism>
<dbReference type="AlphaFoldDB" id="A0A6I8S4X9"/>
<dbReference type="SUPFAM" id="SSF56672">
    <property type="entry name" value="DNA/RNA polymerases"/>
    <property type="match status" value="1"/>
</dbReference>
<proteinExistence type="predicted"/>
<sequence>MELRGKETGTSETGKHSPVLKADQVPELLLNDKEIIGMGLGGKQIKMKETKPVSVRVGGQLELITSLLVSDTVPVNLLGADILSHINAFIEFTENGVTLTSPLADNILNDVTAVLLMTSPTQPTTDIDQYLTEVPESLWAKGKYDIGTLAVPSYEKAGVLVKMRSPVNSPLFPVRKRTEKGKTPTYQMVHDLRAVNKIIEADTPIVPNPHTMLSQIPPSAGCFSIIDITNAYFSIRLDASSYYLFAFTFEGVQRCFTGWAPKHKDTVLLQYLLLCCKTKEKCKEDTVGLWCFLAQTGNKVSKEKLQVLPHALISALKRIRSHDSL</sequence>
<dbReference type="Gene3D" id="3.10.10.10">
    <property type="entry name" value="HIV Type 1 Reverse Transcriptase, subunit A, domain 1"/>
    <property type="match status" value="1"/>
</dbReference>
<protein>
    <recommendedName>
        <fullName evidence="2">Peptidase A2 domain-containing protein</fullName>
    </recommendedName>
</protein>
<dbReference type="PANTHER" id="PTHR33064:SF37">
    <property type="entry name" value="RIBONUCLEASE H"/>
    <property type="match status" value="1"/>
</dbReference>
<dbReference type="InterPro" id="IPR001995">
    <property type="entry name" value="Peptidase_A2_cat"/>
</dbReference>